<dbReference type="AlphaFoldDB" id="A0A9J7LRV8"/>
<keyword evidence="8" id="KW-0333">Golgi apparatus</keyword>
<keyword evidence="12" id="KW-1185">Reference proteome</keyword>
<sequence>MKPRLKIHTISHYMHVLSPTRHELAIIIIKMQGPYMILNVFSHFLSECCSVMVTKRQSVLCLAFVVTTVLLVVMDKWTGMFKLAVFMWGPCAVHPTIRLALESQNRATGTVHGHFNMERIHLIQNITREYFDPKKNIIDFDDIDVFLEKCNPATFTRLNSAGVPCDVTHTHVNHYRTCAVVGNGGILLNSGCGAEIDAHDFVIRNNLPPTAPYANDVGKKTDLTTINYAKVCEIFTNLGSENETARRAILTRLSESPGMIFSYSLSAVGRWSEYSKLKAIDRVIRDNKIPVTLAFSHQSAMENKRLYCKLAGKRWKLPSTGLNTFALASTFCDRISMYGYYPLTTYNNRNVSYHYYDQGYYGPWHKMEEEFAMLQGFHNLGVIRHVIGECNSD</sequence>
<dbReference type="Gene3D" id="3.90.1480.20">
    <property type="entry name" value="Glycosyl transferase family 29"/>
    <property type="match status" value="1"/>
</dbReference>
<protein>
    <submittedName>
        <fullName evidence="13">Alpha-2,8-sialyltransferase 8B-like</fullName>
    </submittedName>
</protein>
<keyword evidence="6" id="KW-0735">Signal-anchor</keyword>
<dbReference type="GO" id="GO:0009311">
    <property type="term" value="P:oligosaccharide metabolic process"/>
    <property type="evidence" value="ECO:0000318"/>
    <property type="project" value="GO_Central"/>
</dbReference>
<evidence type="ECO:0000313" key="13">
    <source>
        <dbReference type="RefSeq" id="XP_035686080.1"/>
    </source>
</evidence>
<dbReference type="Pfam" id="PF00777">
    <property type="entry name" value="Glyco_transf_29"/>
    <property type="match status" value="1"/>
</dbReference>
<dbReference type="InterPro" id="IPR001675">
    <property type="entry name" value="Glyco_trans_29"/>
</dbReference>
<reference evidence="12" key="1">
    <citation type="journal article" date="2020" name="Nat. Ecol. Evol.">
        <title>Deeply conserved synteny resolves early events in vertebrate evolution.</title>
        <authorList>
            <person name="Simakov O."/>
            <person name="Marletaz F."/>
            <person name="Yue J.X."/>
            <person name="O'Connell B."/>
            <person name="Jenkins J."/>
            <person name="Brandt A."/>
            <person name="Calef R."/>
            <person name="Tung C.H."/>
            <person name="Huang T.K."/>
            <person name="Schmutz J."/>
            <person name="Satoh N."/>
            <person name="Yu J.K."/>
            <person name="Putnam N.H."/>
            <person name="Green R.E."/>
            <person name="Rokhsar D.S."/>
        </authorList>
    </citation>
    <scope>NUCLEOTIDE SEQUENCE [LARGE SCALE GENOMIC DNA]</scope>
    <source>
        <strain evidence="12">S238N-H82</strain>
    </source>
</reference>
<dbReference type="KEGG" id="bfo:118422558"/>
<accession>A0A9J7LRV8</accession>
<evidence type="ECO:0000256" key="3">
    <source>
        <dbReference type="ARBA" id="ARBA00022676"/>
    </source>
</evidence>
<keyword evidence="9 11" id="KW-0472">Membrane</keyword>
<keyword evidence="4" id="KW-0808">Transferase</keyword>
<reference evidence="13" key="2">
    <citation type="submission" date="2025-08" db="UniProtKB">
        <authorList>
            <consortium name="RefSeq"/>
        </authorList>
    </citation>
    <scope>IDENTIFICATION</scope>
    <source>
        <strain evidence="13">S238N-H82</strain>
        <tissue evidence="13">Testes</tissue>
    </source>
</reference>
<dbReference type="CDD" id="cd23963">
    <property type="entry name" value="GT29_ST8SIA"/>
    <property type="match status" value="1"/>
</dbReference>
<evidence type="ECO:0000256" key="10">
    <source>
        <dbReference type="ARBA" id="ARBA00023180"/>
    </source>
</evidence>
<evidence type="ECO:0000256" key="7">
    <source>
        <dbReference type="ARBA" id="ARBA00022989"/>
    </source>
</evidence>
<dbReference type="InterPro" id="IPR050943">
    <property type="entry name" value="Glycosyltr_29_Sialyltrsf"/>
</dbReference>
<evidence type="ECO:0000256" key="9">
    <source>
        <dbReference type="ARBA" id="ARBA00023136"/>
    </source>
</evidence>
<evidence type="ECO:0000256" key="4">
    <source>
        <dbReference type="ARBA" id="ARBA00022679"/>
    </source>
</evidence>
<dbReference type="GeneID" id="118422558"/>
<dbReference type="PANTHER" id="PTHR11987:SF53">
    <property type="entry name" value="ALPHA-2,8-SIALYLTRANSFERASE 8F-LIKE"/>
    <property type="match status" value="1"/>
</dbReference>
<evidence type="ECO:0000256" key="5">
    <source>
        <dbReference type="ARBA" id="ARBA00022692"/>
    </source>
</evidence>
<dbReference type="Proteomes" id="UP000001554">
    <property type="component" value="Chromosome 9"/>
</dbReference>
<evidence type="ECO:0000313" key="12">
    <source>
        <dbReference type="Proteomes" id="UP000001554"/>
    </source>
</evidence>
<comment type="similarity">
    <text evidence="2">Belongs to the glycosyltransferase 29 family.</text>
</comment>
<gene>
    <name evidence="13" type="primary">LOC118422558</name>
</gene>
<comment type="subcellular location">
    <subcellularLocation>
        <location evidence="1">Golgi apparatus membrane</location>
        <topology evidence="1">Single-pass type II membrane protein</topology>
    </subcellularLocation>
</comment>
<keyword evidence="5 11" id="KW-0812">Transmembrane</keyword>
<evidence type="ECO:0000256" key="11">
    <source>
        <dbReference type="SAM" id="Phobius"/>
    </source>
</evidence>
<dbReference type="GO" id="GO:0006491">
    <property type="term" value="P:N-glycan processing"/>
    <property type="evidence" value="ECO:0000318"/>
    <property type="project" value="GO_Central"/>
</dbReference>
<dbReference type="PANTHER" id="PTHR11987">
    <property type="entry name" value="ALPHA-2,8-SIALYLTRANSFERASE"/>
    <property type="match status" value="1"/>
</dbReference>
<keyword evidence="10" id="KW-0325">Glycoprotein</keyword>
<keyword evidence="3" id="KW-0328">Glycosyltransferase</keyword>
<evidence type="ECO:0000256" key="1">
    <source>
        <dbReference type="ARBA" id="ARBA00004323"/>
    </source>
</evidence>
<proteinExistence type="inferred from homology"/>
<dbReference type="GO" id="GO:0003828">
    <property type="term" value="F:alpha-N-acetylneuraminate alpha-2,8-sialyltransferase activity"/>
    <property type="evidence" value="ECO:0000318"/>
    <property type="project" value="GO_Central"/>
</dbReference>
<evidence type="ECO:0000256" key="8">
    <source>
        <dbReference type="ARBA" id="ARBA00023034"/>
    </source>
</evidence>
<dbReference type="GO" id="GO:0000139">
    <property type="term" value="C:Golgi membrane"/>
    <property type="evidence" value="ECO:0007669"/>
    <property type="project" value="UniProtKB-SubCell"/>
</dbReference>
<dbReference type="OrthoDB" id="10037578at2759"/>
<evidence type="ECO:0000256" key="2">
    <source>
        <dbReference type="ARBA" id="ARBA00006003"/>
    </source>
</evidence>
<feature type="transmembrane region" description="Helical" evidence="11">
    <location>
        <begin position="57"/>
        <end position="74"/>
    </location>
</feature>
<keyword evidence="7 11" id="KW-1133">Transmembrane helix</keyword>
<dbReference type="InterPro" id="IPR038578">
    <property type="entry name" value="GT29-like_sf"/>
</dbReference>
<name>A0A9J7LRV8_BRAFL</name>
<evidence type="ECO:0000256" key="6">
    <source>
        <dbReference type="ARBA" id="ARBA00022968"/>
    </source>
</evidence>
<dbReference type="RefSeq" id="XP_035686080.1">
    <property type="nucleotide sequence ID" value="XM_035830187.1"/>
</dbReference>
<organism evidence="12 13">
    <name type="scientific">Branchiostoma floridae</name>
    <name type="common">Florida lancelet</name>
    <name type="synonym">Amphioxus</name>
    <dbReference type="NCBI Taxonomy" id="7739"/>
    <lineage>
        <taxon>Eukaryota</taxon>
        <taxon>Metazoa</taxon>
        <taxon>Chordata</taxon>
        <taxon>Cephalochordata</taxon>
        <taxon>Leptocardii</taxon>
        <taxon>Amphioxiformes</taxon>
        <taxon>Branchiostomatidae</taxon>
        <taxon>Branchiostoma</taxon>
    </lineage>
</organism>